<dbReference type="AlphaFoldDB" id="A0A4R3I788"/>
<dbReference type="Proteomes" id="UP000295793">
    <property type="component" value="Unassembled WGS sequence"/>
</dbReference>
<dbReference type="OrthoDB" id="1113844at2"/>
<proteinExistence type="predicted"/>
<sequence length="100" mass="11373">MLDVVSGTLIYGIELDEIFSYSIEVDGDMLMVTISQDGEQLAYREVDMADSGYDNSSDFMYFKAGIYLNDKTSDDDDTAKVSFYVLENDHENYDDESNLM</sequence>
<dbReference type="Gene3D" id="2.60.120.200">
    <property type="match status" value="1"/>
</dbReference>
<name>A0A4R3I788_9GAMM</name>
<dbReference type="SUPFAM" id="SSF49899">
    <property type="entry name" value="Concanavalin A-like lectins/glucanases"/>
    <property type="match status" value="1"/>
</dbReference>
<comment type="caution">
    <text evidence="2">The sequence shown here is derived from an EMBL/GenBank/DDBJ whole genome shotgun (WGS) entry which is preliminary data.</text>
</comment>
<evidence type="ECO:0000313" key="2">
    <source>
        <dbReference type="EMBL" id="TCS39959.1"/>
    </source>
</evidence>
<feature type="domain" description="Alginate lyase 2" evidence="1">
    <location>
        <begin position="5"/>
        <end position="90"/>
    </location>
</feature>
<keyword evidence="3" id="KW-1185">Reference proteome</keyword>
<evidence type="ECO:0000259" key="1">
    <source>
        <dbReference type="Pfam" id="PF08787"/>
    </source>
</evidence>
<protein>
    <submittedName>
        <fullName evidence="2">Poly(Beta-D-mannuronate) lyase</fullName>
    </submittedName>
</protein>
<evidence type="ECO:0000313" key="3">
    <source>
        <dbReference type="Proteomes" id="UP000295793"/>
    </source>
</evidence>
<dbReference type="EMBL" id="SLZR01000011">
    <property type="protein sequence ID" value="TCS39959.1"/>
    <property type="molecule type" value="Genomic_DNA"/>
</dbReference>
<gene>
    <name evidence="2" type="ORF">BCF53_11150</name>
</gene>
<dbReference type="Pfam" id="PF08787">
    <property type="entry name" value="Alginate_lyase2"/>
    <property type="match status" value="1"/>
</dbReference>
<reference evidence="2 3" key="1">
    <citation type="submission" date="2019-03" db="EMBL/GenBank/DDBJ databases">
        <title>Genomic Encyclopedia of Archaeal and Bacterial Type Strains, Phase II (KMG-II): from individual species to whole genera.</title>
        <authorList>
            <person name="Goeker M."/>
        </authorList>
    </citation>
    <scope>NUCLEOTIDE SEQUENCE [LARGE SCALE GENOMIC DNA]</scope>
    <source>
        <strain evidence="2 3">DSM 15388</strain>
    </source>
</reference>
<dbReference type="InterPro" id="IPR014895">
    <property type="entry name" value="Alginate_lyase_2"/>
</dbReference>
<keyword evidence="2" id="KW-0456">Lyase</keyword>
<organism evidence="2 3">
    <name type="scientific">Reinekea marinisedimentorum</name>
    <dbReference type="NCBI Taxonomy" id="230495"/>
    <lineage>
        <taxon>Bacteria</taxon>
        <taxon>Pseudomonadati</taxon>
        <taxon>Pseudomonadota</taxon>
        <taxon>Gammaproteobacteria</taxon>
        <taxon>Oceanospirillales</taxon>
        <taxon>Saccharospirillaceae</taxon>
        <taxon>Reinekea</taxon>
    </lineage>
</organism>
<accession>A0A4R3I788</accession>
<dbReference type="GO" id="GO:0016829">
    <property type="term" value="F:lyase activity"/>
    <property type="evidence" value="ECO:0007669"/>
    <property type="project" value="UniProtKB-KW"/>
</dbReference>
<dbReference type="InterPro" id="IPR013320">
    <property type="entry name" value="ConA-like_dom_sf"/>
</dbReference>